<evidence type="ECO:0000313" key="2">
    <source>
        <dbReference type="EMBL" id="TNY21672.1"/>
    </source>
</evidence>
<dbReference type="SUPFAM" id="SSF56752">
    <property type="entry name" value="D-aminoacid aminotransferase-like PLP-dependent enzymes"/>
    <property type="match status" value="1"/>
</dbReference>
<dbReference type="InterPro" id="IPR001544">
    <property type="entry name" value="Aminotrans_IV"/>
</dbReference>
<gene>
    <name evidence="2" type="ORF">DMC30DRAFT_350254</name>
</gene>
<sequence length="266" mass="29438">MATDGDSSFSVFTSTSYSPSRDPPWSLLHRHLARLRTAHARLAREVPSSWCATVPMQSDDALQAHLDRAVDDAKRRGLDGDLRVRLSVLPTGEPKAEAFALSPMPPYPVRLVLDDRPTDYTHDPFLRSKTSRRDVYDRARERCGATLVPSPEAASPPFDVLLFNPSRHLTESSISNVAFRTSPCPPTRAPETMEDEAPFVTPRRECGLLEGVMRAELLESGQVVEGVVTVDEVRDAARRGTLEVLCFNGVRGVFRAYLAPEPDSPE</sequence>
<dbReference type="Proteomes" id="UP000311382">
    <property type="component" value="Unassembled WGS sequence"/>
</dbReference>
<name>A0A5C5FZR9_9BASI</name>
<dbReference type="EMBL" id="SOZI01000039">
    <property type="protein sequence ID" value="TNY21672.1"/>
    <property type="molecule type" value="Genomic_DNA"/>
</dbReference>
<evidence type="ECO:0000256" key="1">
    <source>
        <dbReference type="SAM" id="MobiDB-lite"/>
    </source>
</evidence>
<feature type="compositionally biased region" description="Low complexity" evidence="1">
    <location>
        <begin position="7"/>
        <end position="20"/>
    </location>
</feature>
<dbReference type="Pfam" id="PF01063">
    <property type="entry name" value="Aminotran_4"/>
    <property type="match status" value="1"/>
</dbReference>
<keyword evidence="3" id="KW-1185">Reference proteome</keyword>
<dbReference type="InterPro" id="IPR043132">
    <property type="entry name" value="BCAT-like_C"/>
</dbReference>
<organism evidence="2 3">
    <name type="scientific">Rhodotorula diobovata</name>
    <dbReference type="NCBI Taxonomy" id="5288"/>
    <lineage>
        <taxon>Eukaryota</taxon>
        <taxon>Fungi</taxon>
        <taxon>Dikarya</taxon>
        <taxon>Basidiomycota</taxon>
        <taxon>Pucciniomycotina</taxon>
        <taxon>Microbotryomycetes</taxon>
        <taxon>Sporidiobolales</taxon>
        <taxon>Sporidiobolaceae</taxon>
        <taxon>Rhodotorula</taxon>
    </lineage>
</organism>
<dbReference type="InterPro" id="IPR036038">
    <property type="entry name" value="Aminotransferase-like"/>
</dbReference>
<dbReference type="OrthoDB" id="64220at2759"/>
<dbReference type="InterPro" id="IPR043131">
    <property type="entry name" value="BCAT-like_N"/>
</dbReference>
<dbReference type="Gene3D" id="3.30.470.10">
    <property type="match status" value="1"/>
</dbReference>
<dbReference type="GO" id="GO:0003824">
    <property type="term" value="F:catalytic activity"/>
    <property type="evidence" value="ECO:0007669"/>
    <property type="project" value="InterPro"/>
</dbReference>
<dbReference type="Gene3D" id="3.20.10.10">
    <property type="entry name" value="D-amino Acid Aminotransferase, subunit A, domain 2"/>
    <property type="match status" value="1"/>
</dbReference>
<evidence type="ECO:0000313" key="3">
    <source>
        <dbReference type="Proteomes" id="UP000311382"/>
    </source>
</evidence>
<dbReference type="STRING" id="5288.A0A5C5FZR9"/>
<protein>
    <submittedName>
        <fullName evidence="2">Para-aminobenzoate synthase, subunit I</fullName>
    </submittedName>
</protein>
<accession>A0A5C5FZR9</accession>
<dbReference type="AlphaFoldDB" id="A0A5C5FZR9"/>
<feature type="region of interest" description="Disordered" evidence="1">
    <location>
        <begin position="1"/>
        <end position="23"/>
    </location>
</feature>
<reference evidence="2 3" key="1">
    <citation type="submission" date="2019-03" db="EMBL/GenBank/DDBJ databases">
        <title>Rhodosporidium diobovatum UCD-FST 08-225 genome sequencing, assembly, and annotation.</title>
        <authorList>
            <person name="Fakankun I.U."/>
            <person name="Fristensky B."/>
            <person name="Levin D.B."/>
        </authorList>
    </citation>
    <scope>NUCLEOTIDE SEQUENCE [LARGE SCALE GENOMIC DNA]</scope>
    <source>
        <strain evidence="2 3">UCD-FST 08-225</strain>
    </source>
</reference>
<comment type="caution">
    <text evidence="2">The sequence shown here is derived from an EMBL/GenBank/DDBJ whole genome shotgun (WGS) entry which is preliminary data.</text>
</comment>
<proteinExistence type="predicted"/>